<proteinExistence type="predicted"/>
<keyword evidence="1" id="KW-0812">Transmembrane</keyword>
<dbReference type="InterPro" id="IPR058460">
    <property type="entry name" value="DUF8147"/>
</dbReference>
<dbReference type="Pfam" id="PF26472">
    <property type="entry name" value="DUF8147"/>
    <property type="match status" value="1"/>
</dbReference>
<feature type="domain" description="DUF8147" evidence="2">
    <location>
        <begin position="3"/>
        <end position="112"/>
    </location>
</feature>
<dbReference type="EMBL" id="JBHSKV010000013">
    <property type="protein sequence ID" value="MFC5134964.1"/>
    <property type="molecule type" value="Genomic_DNA"/>
</dbReference>
<keyword evidence="4" id="KW-1185">Reference proteome</keyword>
<keyword evidence="1" id="KW-0472">Membrane</keyword>
<comment type="caution">
    <text evidence="3">The sequence shown here is derived from an EMBL/GenBank/DDBJ whole genome shotgun (WGS) entry which is preliminary data.</text>
</comment>
<dbReference type="AlphaFoldDB" id="A0ABD5QS77"/>
<keyword evidence="1" id="KW-1133">Transmembrane helix</keyword>
<feature type="transmembrane region" description="Helical" evidence="1">
    <location>
        <begin position="30"/>
        <end position="54"/>
    </location>
</feature>
<accession>A0ABD5QS77</accession>
<sequence>MNGRPIAAAGTALTTFLVVAVLVTELLSARIAFSAIVALPIGVVAGVIAGIATWVRLWSRPALRPVLLGGSAVGYALLVAAAASYAVPPARRFVSVWSALGFAAVCGVAVFAFVRLNPERFSR</sequence>
<protein>
    <recommendedName>
        <fullName evidence="2">DUF8147 domain-containing protein</fullName>
    </recommendedName>
</protein>
<organism evidence="3 4">
    <name type="scientific">Halorubrum glutamatedens</name>
    <dbReference type="NCBI Taxonomy" id="2707018"/>
    <lineage>
        <taxon>Archaea</taxon>
        <taxon>Methanobacteriati</taxon>
        <taxon>Methanobacteriota</taxon>
        <taxon>Stenosarchaea group</taxon>
        <taxon>Halobacteria</taxon>
        <taxon>Halobacteriales</taxon>
        <taxon>Haloferacaceae</taxon>
        <taxon>Halorubrum</taxon>
    </lineage>
</organism>
<feature type="transmembrane region" description="Helical" evidence="1">
    <location>
        <begin position="93"/>
        <end position="114"/>
    </location>
</feature>
<feature type="transmembrane region" description="Helical" evidence="1">
    <location>
        <begin position="66"/>
        <end position="87"/>
    </location>
</feature>
<dbReference type="Proteomes" id="UP001596145">
    <property type="component" value="Unassembled WGS sequence"/>
</dbReference>
<reference evidence="3 4" key="1">
    <citation type="journal article" date="2019" name="Int. J. Syst. Evol. Microbiol.">
        <title>The Global Catalogue of Microorganisms (GCM) 10K type strain sequencing project: providing services to taxonomists for standard genome sequencing and annotation.</title>
        <authorList>
            <consortium name="The Broad Institute Genomics Platform"/>
            <consortium name="The Broad Institute Genome Sequencing Center for Infectious Disease"/>
            <person name="Wu L."/>
            <person name="Ma J."/>
        </authorList>
    </citation>
    <scope>NUCLEOTIDE SEQUENCE [LARGE SCALE GENOMIC DNA]</scope>
    <source>
        <strain evidence="3 4">CGMCC 1.16026</strain>
    </source>
</reference>
<gene>
    <name evidence="3" type="ORF">ACFPJA_09600</name>
</gene>
<name>A0ABD5QS77_9EURY</name>
<evidence type="ECO:0000313" key="3">
    <source>
        <dbReference type="EMBL" id="MFC5134964.1"/>
    </source>
</evidence>
<dbReference type="RefSeq" id="WP_122104960.1">
    <property type="nucleotide sequence ID" value="NZ_JBHSKV010000013.1"/>
</dbReference>
<evidence type="ECO:0000259" key="2">
    <source>
        <dbReference type="Pfam" id="PF26472"/>
    </source>
</evidence>
<evidence type="ECO:0000313" key="4">
    <source>
        <dbReference type="Proteomes" id="UP001596145"/>
    </source>
</evidence>
<evidence type="ECO:0000256" key="1">
    <source>
        <dbReference type="SAM" id="Phobius"/>
    </source>
</evidence>